<dbReference type="Proteomes" id="UP000000376">
    <property type="component" value="Chromosome"/>
</dbReference>
<dbReference type="OrthoDB" id="9801429at2"/>
<dbReference type="HOGENOM" id="CLU_089333_1_2_11"/>
<evidence type="ECO:0000313" key="2">
    <source>
        <dbReference type="Proteomes" id="UP000000376"/>
    </source>
</evidence>
<proteinExistence type="predicted"/>
<accession>D7BPC2</accession>
<name>D7BPC2_ARCHD</name>
<dbReference type="STRING" id="644284.Arch_1056"/>
<dbReference type="EMBL" id="CP002045">
    <property type="protein sequence ID" value="ADH92771.1"/>
    <property type="molecule type" value="Genomic_DNA"/>
</dbReference>
<dbReference type="AlphaFoldDB" id="D7BPC2"/>
<dbReference type="eggNOG" id="COG5340">
    <property type="taxonomic scope" value="Bacteria"/>
</dbReference>
<evidence type="ECO:0008006" key="3">
    <source>
        <dbReference type="Google" id="ProtNLM"/>
    </source>
</evidence>
<reference evidence="1 2" key="1">
    <citation type="journal article" date="2010" name="Stand. Genomic Sci.">
        <title>Complete genome sequence of Arcanobacterium haemolyticum type strain (11018).</title>
        <authorList>
            <person name="Yasawong M."/>
            <person name="Teshima H."/>
            <person name="Lapidus A."/>
            <person name="Nolan M."/>
            <person name="Lucas S."/>
            <person name="Glavina Del Rio T."/>
            <person name="Tice H."/>
            <person name="Cheng J."/>
            <person name="Bruce D."/>
            <person name="Detter C."/>
            <person name="Tapia R."/>
            <person name="Han C."/>
            <person name="Goodwin L."/>
            <person name="Pitluck S."/>
            <person name="Liolios K."/>
            <person name="Ivanova N."/>
            <person name="Mavromatis K."/>
            <person name="Mikhailova N."/>
            <person name="Pati A."/>
            <person name="Chen A."/>
            <person name="Palaniappan K."/>
            <person name="Land M."/>
            <person name="Hauser L."/>
            <person name="Chang Y."/>
            <person name="Jeffries C."/>
            <person name="Rohde M."/>
            <person name="Sikorski J."/>
            <person name="Pukall R."/>
            <person name="Goker M."/>
            <person name="Woyke T."/>
            <person name="Bristow J."/>
            <person name="Eisen J."/>
            <person name="Markowitz V."/>
            <person name="Hugenholtz P."/>
            <person name="Kyrpides N."/>
            <person name="Klenk H."/>
        </authorList>
    </citation>
    <scope>NUCLEOTIDE SEQUENCE [LARGE SCALE GENOMIC DNA]</scope>
    <source>
        <strain evidence="2">ATCC 9345 / DSM 20595 / CCUG 17215 / LMG 16163 / NBRC 15585 / NCTC 8452 / 11018</strain>
    </source>
</reference>
<dbReference type="RefSeq" id="WP_013170266.1">
    <property type="nucleotide sequence ID" value="NC_014218.1"/>
</dbReference>
<organism evidence="1 2">
    <name type="scientific">Arcanobacterium haemolyticum (strain ATCC 9345 / DSM 20595 / CCM 5947 / CCUG 17215 / LMG 16163 / NBRC 15585 / NCTC 8452 / 11018)</name>
    <dbReference type="NCBI Taxonomy" id="644284"/>
    <lineage>
        <taxon>Bacteria</taxon>
        <taxon>Bacillati</taxon>
        <taxon>Actinomycetota</taxon>
        <taxon>Actinomycetes</taxon>
        <taxon>Actinomycetales</taxon>
        <taxon>Actinomycetaceae</taxon>
        <taxon>Arcanobacterium</taxon>
    </lineage>
</organism>
<dbReference type="KEGG" id="ahe:Arch_1056"/>
<gene>
    <name evidence="1" type="ordered locus">Arch_1056</name>
</gene>
<protein>
    <recommendedName>
        <fullName evidence="3">Abortive phage infection protein</fullName>
    </recommendedName>
</protein>
<keyword evidence="2" id="KW-1185">Reference proteome</keyword>
<evidence type="ECO:0000313" key="1">
    <source>
        <dbReference type="EMBL" id="ADH92771.1"/>
    </source>
</evidence>
<sequence>MTQNILEDLVRTDDGVLRVSAATKLGISAPTIYAFARSRGLQKMSKGIYADANGWHDEMWLTSLRWPRAVFSHHTALFTHSLTDREPGTMTLTVPSGYNATALRKAGLQVFYIKPELLEMGRTKVPTPDGHLVPCYDLERTICDVLRSRSHIDPQILTATMQGYVRRSDKQLAVLATYAQQLGLSGLVSQYLEVLL</sequence>